<organism evidence="7 8">
    <name type="scientific">Suhomyces tanzawaensis NRRL Y-17324</name>
    <dbReference type="NCBI Taxonomy" id="984487"/>
    <lineage>
        <taxon>Eukaryota</taxon>
        <taxon>Fungi</taxon>
        <taxon>Dikarya</taxon>
        <taxon>Ascomycota</taxon>
        <taxon>Saccharomycotina</taxon>
        <taxon>Pichiomycetes</taxon>
        <taxon>Debaryomycetaceae</taxon>
        <taxon>Suhomyces</taxon>
    </lineage>
</organism>
<dbReference type="FunFam" id="1.25.40.440:FF:000001">
    <property type="entry name" value="Nuclear pore complex subunit"/>
    <property type="match status" value="1"/>
</dbReference>
<dbReference type="GO" id="GO:0006606">
    <property type="term" value="P:protein import into nucleus"/>
    <property type="evidence" value="ECO:0007669"/>
    <property type="project" value="TreeGrafter"/>
</dbReference>
<dbReference type="Pfam" id="PF03177">
    <property type="entry name" value="Nucleoporin_C"/>
    <property type="match status" value="1"/>
</dbReference>
<proteinExistence type="inferred from homology"/>
<dbReference type="InterPro" id="IPR042537">
    <property type="entry name" value="Nucleoporin_Nup155_C_2"/>
</dbReference>
<evidence type="ECO:0000259" key="6">
    <source>
        <dbReference type="Pfam" id="PF08801"/>
    </source>
</evidence>
<dbReference type="GO" id="GO:0017056">
    <property type="term" value="F:structural constituent of nuclear pore"/>
    <property type="evidence" value="ECO:0007669"/>
    <property type="project" value="InterPro"/>
</dbReference>
<dbReference type="GO" id="GO:0036228">
    <property type="term" value="P:protein localization to nuclear inner membrane"/>
    <property type="evidence" value="ECO:0007669"/>
    <property type="project" value="TreeGrafter"/>
</dbReference>
<dbReference type="GO" id="GO:0006405">
    <property type="term" value="P:RNA export from nucleus"/>
    <property type="evidence" value="ECO:0007669"/>
    <property type="project" value="TreeGrafter"/>
</dbReference>
<accession>A0A1E4SPG3</accession>
<dbReference type="InterPro" id="IPR014908">
    <property type="entry name" value="Nucleoporin_Nup133/Nup155_N"/>
</dbReference>
<dbReference type="STRING" id="984487.A0A1E4SPG3"/>
<dbReference type="SUPFAM" id="SSF101898">
    <property type="entry name" value="NHL repeat"/>
    <property type="match status" value="1"/>
</dbReference>
<evidence type="ECO:0000259" key="5">
    <source>
        <dbReference type="Pfam" id="PF03177"/>
    </source>
</evidence>
<dbReference type="GeneID" id="30983274"/>
<dbReference type="Gene3D" id="1.20.120.1050">
    <property type="match status" value="1"/>
</dbReference>
<feature type="domain" description="Nucleoporin Nup133/Nup155-like N-terminal" evidence="6">
    <location>
        <begin position="116"/>
        <end position="612"/>
    </location>
</feature>
<dbReference type="Gene3D" id="1.10.167.20">
    <property type="match status" value="1"/>
</dbReference>
<protein>
    <submittedName>
        <fullName evidence="7">Nucleoporin-domain-containing protein</fullName>
    </submittedName>
</protein>
<comment type="subcellular location">
    <subcellularLocation>
        <location evidence="1">Nucleus</location>
    </subcellularLocation>
</comment>
<dbReference type="Pfam" id="PF08801">
    <property type="entry name" value="Nucleoporin_N"/>
    <property type="match status" value="1"/>
</dbReference>
<dbReference type="GO" id="GO:0044611">
    <property type="term" value="C:nuclear pore inner ring"/>
    <property type="evidence" value="ECO:0007669"/>
    <property type="project" value="TreeGrafter"/>
</dbReference>
<dbReference type="InterPro" id="IPR004870">
    <property type="entry name" value="Nucleoporin_Nup155"/>
</dbReference>
<dbReference type="GO" id="GO:0000972">
    <property type="term" value="P:transcription-dependent tethering of RNA polymerase II gene DNA at nuclear periphery"/>
    <property type="evidence" value="ECO:0007669"/>
    <property type="project" value="TreeGrafter"/>
</dbReference>
<evidence type="ECO:0000256" key="3">
    <source>
        <dbReference type="ARBA" id="ARBA00022448"/>
    </source>
</evidence>
<keyword evidence="8" id="KW-1185">Reference proteome</keyword>
<evidence type="ECO:0000256" key="2">
    <source>
        <dbReference type="ARBA" id="ARBA00007373"/>
    </source>
</evidence>
<dbReference type="Proteomes" id="UP000094285">
    <property type="component" value="Unassembled WGS sequence"/>
</dbReference>
<feature type="domain" description="Nucleoporin Nup133/Nup155-like C-terminal" evidence="5">
    <location>
        <begin position="708"/>
        <end position="1408"/>
    </location>
</feature>
<dbReference type="Gene3D" id="1.20.58.1780">
    <property type="match status" value="1"/>
</dbReference>
<evidence type="ECO:0000313" key="7">
    <source>
        <dbReference type="EMBL" id="ODV81420.1"/>
    </source>
</evidence>
<sequence length="1412" mass="161212">MDSKFITPTLKLQESIDSLQFHQDKIASSNDISFRGNLSKRFLHPLNLDTNQVNYRINVPNFSTLSPLKLGSKFITDLTKIDSMIPGDLYLGETLDKSTSGLDNYYFDYEHGIGEFSSFERINQLNLPDKFFDEYNSSECGSKLGLFPEIDRTWITVDNKLILWNYKLPQSSFNQANQFLTIDQVRNTILKVKLVKPKPGVFVKEVNYLLLVATTMNIQIFIIQYDKTLNNLEIFNPDLSISTQGLAVNNFIENPKTGDIYFSGEGDGINIWRLDYSNKSSFIKNRCDKTCLTKTGLSSVIPNKLTNSYLFNYSESSSTSAKGAQIPETLTQLEIDSDRDILYTLSNKSVIRVYKLPTVQAQQSTHTAQSHASQLHESSKLLPTQIFKSSSNLFVDVGNFKVFEKFKIINIHHISKAESNQVQLIAVTSNGCRILLKLGGPSSTFGLFNSYSTTSSFTSLRLNLVTIKFPPSREVPEVSTELDAYTTSKQHLAQLIENQQRSQLLKNTKFSKIISPGVYFCVKRTKRSDKLFIATTNYGFLKKNNKLVENAEFINYGADDNIENFTYIHDIVQLTPSMNATNTPNGYANVLASQYTKQPLRFAILTNFGIIIYQYKTSDQILKSLSESTIENFIEENGFEETCSTLLYLSCSYGHHSSNDPFKRKAQILFSTCGNNARLSEHPVNVGHQILNHNNDPTHPTVDQVVLSDRFYGTSLLISRLFRVYWNVKVFKPLTHIKVLANGQIDSSSVKDDNLLIQDLNIDKKQVEFFIGSIIVLVDFLVENGNQIQGLNAPNYSSDPNQFENEVCLRAEHIAFTSIIKSLNSMKEALSFLMVLIEENQTSFNEVFKFLSLTNQLNLLMLSFKDLLLPTKEVKNLIKDLLSSIINKNILKGGSLDLIASSLQERCGSFCSTDDVYIFKAIENLTRAKNIGSRDNDLKIKCLKNSVKLFEEAYESLTLENIQNSIDIMLELKFYSGAVDLLLKLALKAYTPNISSSINSVTPVIQNRPEEVISTRRTQLYHLIFKILTKVDLEALKITESHNQLEINEFLELRDLTYDTCFSSQDKAFHYEFYQWFIDQGISERLLGINTPYILPFLQEKSQGNLSLSDLLWLYHAKRDNFYDASSILYSLAISEFPLNLTKRIEYLSRANGFCNCVCPPNIRQKMIQLSSIIQELFDVGNLQWDILTTIQNDARISKENKEVVVNALNYKILTISDLFNDYTDPLGYYDLCLEVFKISDYKNSDDILKRWELLFERIYHEYLNSKKQDPFYIQLTNSFIAVGTKLSSNDLVFPIDELIKLIGKYLKTAEEESGHSEDIPKGVIIDMFIKSGVNYDKLYYIIKSIIEHNSFELNQEFFQELKTNEMVYLIKNWFANDKKLRELISSDAIANLDTYSIETDPITEFIKNGSL</sequence>
<comment type="similarity">
    <text evidence="2">Belongs to the non-repetitive/WGA-negative nucleoporin family.</text>
</comment>
<dbReference type="EMBL" id="KV453909">
    <property type="protein sequence ID" value="ODV81420.1"/>
    <property type="molecule type" value="Genomic_DNA"/>
</dbReference>
<evidence type="ECO:0000256" key="1">
    <source>
        <dbReference type="ARBA" id="ARBA00004123"/>
    </source>
</evidence>
<dbReference type="Gene3D" id="1.25.40.440">
    <property type="entry name" value="Nucleoporin, helical domain, central subdomain"/>
    <property type="match status" value="1"/>
</dbReference>
<evidence type="ECO:0000313" key="8">
    <source>
        <dbReference type="Proteomes" id="UP000094285"/>
    </source>
</evidence>
<evidence type="ECO:0000256" key="4">
    <source>
        <dbReference type="ARBA" id="ARBA00023242"/>
    </source>
</evidence>
<dbReference type="InterPro" id="IPR042533">
    <property type="entry name" value="Nucleoporin_Nup155_C_1"/>
</dbReference>
<dbReference type="PANTHER" id="PTHR10350:SF6">
    <property type="entry name" value="NUCLEAR PORE COMPLEX PROTEIN NUP155"/>
    <property type="match status" value="1"/>
</dbReference>
<dbReference type="PANTHER" id="PTHR10350">
    <property type="entry name" value="NUCLEAR PORE COMPLEX PROTEIN NUP155"/>
    <property type="match status" value="1"/>
</dbReference>
<dbReference type="RefSeq" id="XP_020066542.1">
    <property type="nucleotide sequence ID" value="XM_020209138.1"/>
</dbReference>
<gene>
    <name evidence="7" type="ORF">CANTADRAFT_44706</name>
</gene>
<dbReference type="OrthoDB" id="338970at2759"/>
<keyword evidence="4" id="KW-0539">Nucleus</keyword>
<dbReference type="InterPro" id="IPR007187">
    <property type="entry name" value="Nucleoporin_Nup133/Nup155_C"/>
</dbReference>
<dbReference type="Gene3D" id="1.25.40.450">
    <property type="entry name" value="Nucleoporin, helical domain, N-terminal subdomain"/>
    <property type="match status" value="1"/>
</dbReference>
<reference evidence="8" key="1">
    <citation type="submission" date="2016-05" db="EMBL/GenBank/DDBJ databases">
        <title>Comparative genomics of biotechnologically important yeasts.</title>
        <authorList>
            <consortium name="DOE Joint Genome Institute"/>
            <person name="Riley R."/>
            <person name="Haridas S."/>
            <person name="Wolfe K.H."/>
            <person name="Lopes M.R."/>
            <person name="Hittinger C.T."/>
            <person name="Goker M."/>
            <person name="Salamov A."/>
            <person name="Wisecaver J."/>
            <person name="Long T.M."/>
            <person name="Aerts A.L."/>
            <person name="Barry K."/>
            <person name="Choi C."/>
            <person name="Clum A."/>
            <person name="Coughlan A.Y."/>
            <person name="Deshpande S."/>
            <person name="Douglass A.P."/>
            <person name="Hanson S.J."/>
            <person name="Klenk H.-P."/>
            <person name="Labutti K."/>
            <person name="Lapidus A."/>
            <person name="Lindquist E."/>
            <person name="Lipzen A."/>
            <person name="Meier-Kolthoff J.P."/>
            <person name="Ohm R.A."/>
            <person name="Otillar R.P."/>
            <person name="Pangilinan J."/>
            <person name="Peng Y."/>
            <person name="Rokas A."/>
            <person name="Rosa C.A."/>
            <person name="Scheuner C."/>
            <person name="Sibirny A.A."/>
            <person name="Slot J.C."/>
            <person name="Stielow J.B."/>
            <person name="Sun H."/>
            <person name="Kurtzman C.P."/>
            <person name="Blackwell M."/>
            <person name="Grigoriev I.V."/>
            <person name="Jeffries T.W."/>
        </authorList>
    </citation>
    <scope>NUCLEOTIDE SEQUENCE [LARGE SCALE GENOMIC DNA]</scope>
    <source>
        <strain evidence="8">NRRL Y-17324</strain>
    </source>
</reference>
<name>A0A1E4SPG3_9ASCO</name>
<keyword evidence="3" id="KW-0813">Transport</keyword>